<keyword evidence="14" id="KW-1185">Reference proteome</keyword>
<evidence type="ECO:0000256" key="2">
    <source>
        <dbReference type="ARBA" id="ARBA00017574"/>
    </source>
</evidence>
<dbReference type="SUPFAM" id="SSF52540">
    <property type="entry name" value="P-loop containing nucleoside triphosphate hydrolases"/>
    <property type="match status" value="2"/>
</dbReference>
<dbReference type="InterPro" id="IPR017730">
    <property type="entry name" value="Chaperonin_ClpB"/>
</dbReference>
<dbReference type="PROSITE" id="PS00870">
    <property type="entry name" value="CLPAB_1"/>
    <property type="match status" value="1"/>
</dbReference>
<dbReference type="PROSITE" id="PS51903">
    <property type="entry name" value="CLP_R"/>
    <property type="match status" value="1"/>
</dbReference>
<keyword evidence="6 11" id="KW-0175">Coiled coil</keyword>
<comment type="caution">
    <text evidence="13">The sequence shown here is derived from an EMBL/GenBank/DDBJ whole genome shotgun (WGS) entry which is preliminary data.</text>
</comment>
<dbReference type="Gene3D" id="1.10.8.60">
    <property type="match status" value="1"/>
</dbReference>
<dbReference type="Pfam" id="PF02861">
    <property type="entry name" value="Clp_N"/>
    <property type="match status" value="1"/>
</dbReference>
<evidence type="ECO:0000256" key="7">
    <source>
        <dbReference type="ARBA" id="ARBA00023186"/>
    </source>
</evidence>
<dbReference type="InterPro" id="IPR018368">
    <property type="entry name" value="ClpA/B_CS1"/>
</dbReference>
<dbReference type="Proteomes" id="UP000003688">
    <property type="component" value="Unassembled WGS sequence"/>
</dbReference>
<dbReference type="GO" id="GO:0005737">
    <property type="term" value="C:cytoplasm"/>
    <property type="evidence" value="ECO:0007669"/>
    <property type="project" value="UniProtKB-SubCell"/>
</dbReference>
<keyword evidence="11" id="KW-0963">Cytoplasm</keyword>
<comment type="subunit">
    <text evidence="8">Homohexamer. The oligomerization is ATP-dependent.</text>
</comment>
<dbReference type="InterPro" id="IPR003959">
    <property type="entry name" value="ATPase_AAA_core"/>
</dbReference>
<dbReference type="NCBIfam" id="TIGR03346">
    <property type="entry name" value="chaperone_ClpB"/>
    <property type="match status" value="1"/>
</dbReference>
<dbReference type="Pfam" id="PF10431">
    <property type="entry name" value="ClpB_D2-small"/>
    <property type="match status" value="1"/>
</dbReference>
<evidence type="ECO:0000256" key="8">
    <source>
        <dbReference type="ARBA" id="ARBA00026057"/>
    </source>
</evidence>
<comment type="function">
    <text evidence="11">Part of a stress-induced multi-chaperone system, it is involved in the recovery of the cell from heat-induced damage, in cooperation with DnaK, DnaJ and GrpE.</text>
</comment>
<dbReference type="InterPro" id="IPR001270">
    <property type="entry name" value="ClpA/B"/>
</dbReference>
<evidence type="ECO:0000256" key="4">
    <source>
        <dbReference type="ARBA" id="ARBA00022741"/>
    </source>
</evidence>
<evidence type="ECO:0000256" key="10">
    <source>
        <dbReference type="RuleBase" id="RU004432"/>
    </source>
</evidence>
<proteinExistence type="inferred from homology"/>
<reference evidence="13 14" key="1">
    <citation type="journal article" date="2011" name="J. Bacteriol.">
        <title>Genome sequence of 'Pedosphaera parvula' Ellin514, an aerobic Verrucomicrobial isolate from pasture soil.</title>
        <authorList>
            <person name="Kant R."/>
            <person name="van Passel M.W."/>
            <person name="Sangwan P."/>
            <person name="Palva A."/>
            <person name="Lucas S."/>
            <person name="Copeland A."/>
            <person name="Lapidus A."/>
            <person name="Glavina Del Rio T."/>
            <person name="Dalin E."/>
            <person name="Tice H."/>
            <person name="Bruce D."/>
            <person name="Goodwin L."/>
            <person name="Pitluck S."/>
            <person name="Chertkov O."/>
            <person name="Larimer F.W."/>
            <person name="Land M.L."/>
            <person name="Hauser L."/>
            <person name="Brettin T.S."/>
            <person name="Detter J.C."/>
            <person name="Han S."/>
            <person name="de Vos W.M."/>
            <person name="Janssen P.H."/>
            <person name="Smidt H."/>
        </authorList>
    </citation>
    <scope>NUCLEOTIDE SEQUENCE [LARGE SCALE GENOMIC DNA]</scope>
    <source>
        <strain evidence="13 14">Ellin514</strain>
    </source>
</reference>
<dbReference type="SMART" id="SM01086">
    <property type="entry name" value="ClpB_D2-small"/>
    <property type="match status" value="1"/>
</dbReference>
<evidence type="ECO:0000256" key="5">
    <source>
        <dbReference type="ARBA" id="ARBA00022840"/>
    </source>
</evidence>
<dbReference type="PANTHER" id="PTHR11638:SF18">
    <property type="entry name" value="HEAT SHOCK PROTEIN 104"/>
    <property type="match status" value="1"/>
</dbReference>
<dbReference type="InterPro" id="IPR036628">
    <property type="entry name" value="Clp_N_dom_sf"/>
</dbReference>
<protein>
    <recommendedName>
        <fullName evidence="2 11">Chaperone protein ClpB</fullName>
    </recommendedName>
</protein>
<dbReference type="SMART" id="SM00382">
    <property type="entry name" value="AAA"/>
    <property type="match status" value="2"/>
</dbReference>
<dbReference type="GO" id="GO:0005524">
    <property type="term" value="F:ATP binding"/>
    <property type="evidence" value="ECO:0007669"/>
    <property type="project" value="UniProtKB-UniRule"/>
</dbReference>
<dbReference type="SUPFAM" id="SSF81923">
    <property type="entry name" value="Double Clp-N motif"/>
    <property type="match status" value="1"/>
</dbReference>
<accession>B9XNL9</accession>
<sequence length="869" mass="97087">MNLDRFTVKAQGALQDAQKIAHQHQNQEIDGEHLLTALIDQEEGLVRPLLEKLGVPVAQLSSDLQQAIQKRVKVQGTSSGDTFLSSALKKALDAADAQAGKLKDEYVSTEHLLLGLLSEGDGALKKIFQKYGIKFDAVLKALAELRGNQRVTDQNPEDKFQALEKYGRDLTALARSGKIDPVIGRDEEIRRVMQVLTRRTKNNPVLIGEPGVGKTAIAEGLARRIVSGDVPESLKNKKLVAMDLSAMIAGAKYRGEFEDRLKAFLKEITSSEGKIILFIDELHTLVGAGAAEGAADAANMLKPQLARGELRCIGATTLDEYRKHIEKDPALERRFQPVFVEEPSVEATIAILRGLKERYEVHHGVRIQDSALVAAATLSHRYITDRFLPDKAVDLMDEAASRLRMELDSMPTEVDKLERQIMQLEIEQAALRKEKDEAARERLRKIEKDLAELKEQSSKLKAEWQNEKAAINAVSIINEQLENAKMDQEKAQRAGDLNLAAQIQYGRIPELQAKLAAAQKALHEKPDGKRLLNEEVTEEDIAQVVASWTHIPVSRMLEGERQKLVKMEERLQKRVIGQSEAIAAVANAVRRSRSGLQDPNRPIGSFIFLGPTGVGKTELARALAEFLFDDENAMVRIDMSEYMEKHAVARLVGAPPGYVGYEEGGQLSEAVRRRPYSVVLFDEIEKAHHDVFNILLQVLDDGRLTDGQGRTVDFKNTIIIMTSNIGSPIIQEFYGSGKMSAKGHAEMEQLVRMELKAHFRPEFLNRVDDVIIFHSLNEEQLSHIVDIQLNRLGKRLEQHKLQLDVDKSAKQLIAKEGYDPLFGARPLKRTIQELLLDPLAMKILEGEFKSGDRIKVEAQDGELAFQKEK</sequence>
<dbReference type="STRING" id="320771.Cflav_PD1749"/>
<keyword evidence="4 10" id="KW-0547">Nucleotide-binding</keyword>
<keyword evidence="11" id="KW-0346">Stress response</keyword>
<dbReference type="Pfam" id="PF17871">
    <property type="entry name" value="AAA_lid_9"/>
    <property type="match status" value="1"/>
</dbReference>
<dbReference type="InterPro" id="IPR028299">
    <property type="entry name" value="ClpA/B_CS2"/>
</dbReference>
<evidence type="ECO:0000256" key="1">
    <source>
        <dbReference type="ARBA" id="ARBA00008675"/>
    </source>
</evidence>
<dbReference type="FunFam" id="3.40.50.300:FF:000025">
    <property type="entry name" value="ATP-dependent Clp protease subunit"/>
    <property type="match status" value="1"/>
</dbReference>
<dbReference type="InterPro" id="IPR027417">
    <property type="entry name" value="P-loop_NTPase"/>
</dbReference>
<keyword evidence="5 10" id="KW-0067">ATP-binding</keyword>
<dbReference type="InterPro" id="IPR019489">
    <property type="entry name" value="Clp_ATPase_C"/>
</dbReference>
<evidence type="ECO:0000256" key="11">
    <source>
        <dbReference type="RuleBase" id="RU362034"/>
    </source>
</evidence>
<evidence type="ECO:0000259" key="12">
    <source>
        <dbReference type="PROSITE" id="PS51903"/>
    </source>
</evidence>
<keyword evidence="3 9" id="KW-0677">Repeat</keyword>
<dbReference type="Pfam" id="PF00004">
    <property type="entry name" value="AAA"/>
    <property type="match status" value="1"/>
</dbReference>
<dbReference type="InterPro" id="IPR050130">
    <property type="entry name" value="ClpA_ClpB"/>
</dbReference>
<dbReference type="InterPro" id="IPR041546">
    <property type="entry name" value="ClpA/ClpB_AAA_lid"/>
</dbReference>
<dbReference type="Pfam" id="PF07724">
    <property type="entry name" value="AAA_2"/>
    <property type="match status" value="1"/>
</dbReference>
<gene>
    <name evidence="11" type="primary">clpB</name>
    <name evidence="13" type="ORF">Cflav_PD1749</name>
</gene>
<dbReference type="PROSITE" id="PS00871">
    <property type="entry name" value="CLPAB_2"/>
    <property type="match status" value="1"/>
</dbReference>
<dbReference type="AlphaFoldDB" id="B9XNL9"/>
<dbReference type="GO" id="GO:0034605">
    <property type="term" value="P:cellular response to heat"/>
    <property type="evidence" value="ECO:0007669"/>
    <property type="project" value="TreeGrafter"/>
</dbReference>
<organism evidence="13 14">
    <name type="scientific">Pedosphaera parvula (strain Ellin514)</name>
    <dbReference type="NCBI Taxonomy" id="320771"/>
    <lineage>
        <taxon>Bacteria</taxon>
        <taxon>Pseudomonadati</taxon>
        <taxon>Verrucomicrobiota</taxon>
        <taxon>Pedosphaerae</taxon>
        <taxon>Pedosphaerales</taxon>
        <taxon>Pedosphaeraceae</taxon>
        <taxon>Pedosphaera</taxon>
    </lineage>
</organism>
<name>B9XNL9_PEDPL</name>
<evidence type="ECO:0000256" key="3">
    <source>
        <dbReference type="ARBA" id="ARBA00022737"/>
    </source>
</evidence>
<dbReference type="InterPro" id="IPR003593">
    <property type="entry name" value="AAA+_ATPase"/>
</dbReference>
<dbReference type="InterPro" id="IPR004176">
    <property type="entry name" value="Clp_R_N"/>
</dbReference>
<dbReference type="FunFam" id="3.40.50.300:FF:000120">
    <property type="entry name" value="ATP-dependent chaperone ClpB"/>
    <property type="match status" value="1"/>
</dbReference>
<comment type="similarity">
    <text evidence="1 10">Belongs to the ClpA/ClpB family.</text>
</comment>
<dbReference type="CDD" id="cd00009">
    <property type="entry name" value="AAA"/>
    <property type="match status" value="1"/>
</dbReference>
<dbReference type="GO" id="GO:0016887">
    <property type="term" value="F:ATP hydrolysis activity"/>
    <property type="evidence" value="ECO:0007669"/>
    <property type="project" value="InterPro"/>
</dbReference>
<dbReference type="FunFam" id="1.10.8.60:FF:000017">
    <property type="entry name" value="ATP-dependent chaperone ClpB"/>
    <property type="match status" value="1"/>
</dbReference>
<comment type="subunit">
    <text evidence="11">Homohexamer; The oligomerization is ATP-dependent.</text>
</comment>
<evidence type="ECO:0000313" key="13">
    <source>
        <dbReference type="EMBL" id="EEF58559.1"/>
    </source>
</evidence>
<dbReference type="CDD" id="cd19499">
    <property type="entry name" value="RecA-like_ClpB_Hsp104-like"/>
    <property type="match status" value="1"/>
</dbReference>
<comment type="subcellular location">
    <subcellularLocation>
        <location evidence="11">Cytoplasm</location>
    </subcellularLocation>
</comment>
<dbReference type="EMBL" id="ABOX02000041">
    <property type="protein sequence ID" value="EEF58559.1"/>
    <property type="molecule type" value="Genomic_DNA"/>
</dbReference>
<keyword evidence="7 10" id="KW-0143">Chaperone</keyword>
<dbReference type="OrthoDB" id="9803641at2"/>
<dbReference type="Gene3D" id="3.40.50.300">
    <property type="entry name" value="P-loop containing nucleotide triphosphate hydrolases"/>
    <property type="match status" value="3"/>
</dbReference>
<dbReference type="PRINTS" id="PR00300">
    <property type="entry name" value="CLPPROTEASEA"/>
</dbReference>
<feature type="domain" description="Clp R" evidence="12">
    <location>
        <begin position="3"/>
        <end position="148"/>
    </location>
</feature>
<feature type="coiled-coil region" evidence="11">
    <location>
        <begin position="407"/>
        <end position="494"/>
    </location>
</feature>
<evidence type="ECO:0000256" key="9">
    <source>
        <dbReference type="PROSITE-ProRule" id="PRU01251"/>
    </source>
</evidence>
<dbReference type="PANTHER" id="PTHR11638">
    <property type="entry name" value="ATP-DEPENDENT CLP PROTEASE"/>
    <property type="match status" value="1"/>
</dbReference>
<dbReference type="RefSeq" id="WP_007417406.1">
    <property type="nucleotide sequence ID" value="NZ_ABOX02000041.1"/>
</dbReference>
<dbReference type="FunFam" id="3.40.50.300:FF:000010">
    <property type="entry name" value="Chaperone clpB 1, putative"/>
    <property type="match status" value="1"/>
</dbReference>
<evidence type="ECO:0000256" key="6">
    <source>
        <dbReference type="ARBA" id="ARBA00023054"/>
    </source>
</evidence>
<evidence type="ECO:0000313" key="14">
    <source>
        <dbReference type="Proteomes" id="UP000003688"/>
    </source>
</evidence>
<dbReference type="Gene3D" id="1.10.1780.10">
    <property type="entry name" value="Clp, N-terminal domain"/>
    <property type="match status" value="1"/>
</dbReference>
<dbReference type="GO" id="GO:0042026">
    <property type="term" value="P:protein refolding"/>
    <property type="evidence" value="ECO:0007669"/>
    <property type="project" value="UniProtKB-UniRule"/>
</dbReference>